<dbReference type="AlphaFoldDB" id="A0A5B7JIT1"/>
<feature type="region of interest" description="Disordered" evidence="1">
    <location>
        <begin position="29"/>
        <end position="60"/>
    </location>
</feature>
<evidence type="ECO:0000313" key="2">
    <source>
        <dbReference type="EMBL" id="MPC94186.1"/>
    </source>
</evidence>
<protein>
    <submittedName>
        <fullName evidence="2">Uncharacterized protein</fullName>
    </submittedName>
</protein>
<name>A0A5B7JIT1_PORTR</name>
<proteinExistence type="predicted"/>
<dbReference type="Proteomes" id="UP000324222">
    <property type="component" value="Unassembled WGS sequence"/>
</dbReference>
<accession>A0A5B7JIT1</accession>
<evidence type="ECO:0000313" key="3">
    <source>
        <dbReference type="Proteomes" id="UP000324222"/>
    </source>
</evidence>
<reference evidence="2 3" key="1">
    <citation type="submission" date="2019-05" db="EMBL/GenBank/DDBJ databases">
        <title>Another draft genome of Portunus trituberculatus and its Hox gene families provides insights of decapod evolution.</title>
        <authorList>
            <person name="Jeong J.-H."/>
            <person name="Song I."/>
            <person name="Kim S."/>
            <person name="Choi T."/>
            <person name="Kim D."/>
            <person name="Ryu S."/>
            <person name="Kim W."/>
        </authorList>
    </citation>
    <scope>NUCLEOTIDE SEQUENCE [LARGE SCALE GENOMIC DNA]</scope>
    <source>
        <tissue evidence="2">Muscle</tissue>
    </source>
</reference>
<dbReference type="EMBL" id="VSRR010097567">
    <property type="protein sequence ID" value="MPC94186.1"/>
    <property type="molecule type" value="Genomic_DNA"/>
</dbReference>
<organism evidence="2 3">
    <name type="scientific">Portunus trituberculatus</name>
    <name type="common">Swimming crab</name>
    <name type="synonym">Neptunus trituberculatus</name>
    <dbReference type="NCBI Taxonomy" id="210409"/>
    <lineage>
        <taxon>Eukaryota</taxon>
        <taxon>Metazoa</taxon>
        <taxon>Ecdysozoa</taxon>
        <taxon>Arthropoda</taxon>
        <taxon>Crustacea</taxon>
        <taxon>Multicrustacea</taxon>
        <taxon>Malacostraca</taxon>
        <taxon>Eumalacostraca</taxon>
        <taxon>Eucarida</taxon>
        <taxon>Decapoda</taxon>
        <taxon>Pleocyemata</taxon>
        <taxon>Brachyura</taxon>
        <taxon>Eubrachyura</taxon>
        <taxon>Portunoidea</taxon>
        <taxon>Portunidae</taxon>
        <taxon>Portuninae</taxon>
        <taxon>Portunus</taxon>
    </lineage>
</organism>
<evidence type="ECO:0000256" key="1">
    <source>
        <dbReference type="SAM" id="MobiDB-lite"/>
    </source>
</evidence>
<keyword evidence="3" id="KW-1185">Reference proteome</keyword>
<sequence>MLLLPFALNSHQHIPYLYPFPCAASSTHNSLTASQRQRVSSPATTQHHSAAKSHTYFTSD</sequence>
<gene>
    <name evidence="2" type="ORF">E2C01_089342</name>
</gene>
<comment type="caution">
    <text evidence="2">The sequence shown here is derived from an EMBL/GenBank/DDBJ whole genome shotgun (WGS) entry which is preliminary data.</text>
</comment>
<feature type="compositionally biased region" description="Polar residues" evidence="1">
    <location>
        <begin position="29"/>
        <end position="48"/>
    </location>
</feature>